<evidence type="ECO:0000256" key="5">
    <source>
        <dbReference type="ARBA" id="ARBA00023288"/>
    </source>
</evidence>
<feature type="region of interest" description="Disordered" evidence="6">
    <location>
        <begin position="32"/>
        <end position="64"/>
    </location>
</feature>
<dbReference type="InterPro" id="IPR050490">
    <property type="entry name" value="Bact_solute-bd_prot1"/>
</dbReference>
<feature type="chain" id="PRO_5047233681" evidence="7">
    <location>
        <begin position="29"/>
        <end position="454"/>
    </location>
</feature>
<keyword evidence="2 7" id="KW-0732">Signal</keyword>
<dbReference type="EMBL" id="CP091430">
    <property type="protein sequence ID" value="UVI28795.1"/>
    <property type="molecule type" value="Genomic_DNA"/>
</dbReference>
<sequence>MTTVKRKGYLIILIFTVLVSLLAGCSQSEDKAADNNQAEPTVNTADEDQPQESEDQQKPQEAQKQVTLTMINWADDESWEKDWKKPVESKFPNIKLERYNIMPTEKDLEELFAAKKLPDLYFAHMGHKTALEKQEVLYDMSDLIETRNYDIDRFNPGLIDRVKVESGGGIDFLPFIVDRYALHYNKDIFDKFGVPYPQDGITYNDIVDLAKKVTGEIGGVKYYGLQWGWDSFNTMSQHIPVIDPDTKEPTFLTDDRWKSFFEVVKQVYEIPGNLPPREKYREYIYSRFVDERNVAMLPLWFNGGQLSDAKMNWDMVNYPTWDENPGKVPGGLAYFLGVTSFSEHKDEAFQVIDYLLSDEYTIQRYQGKDISSLVLQSPEVRQQIKPDPKFEGVNYEALFKMDFHPNRTQVEEDLFGKTVIEHMEDMIYDHVDINTHLRKLDEMARTLIKELENS</sequence>
<dbReference type="Gene3D" id="3.40.190.10">
    <property type="entry name" value="Periplasmic binding protein-like II"/>
    <property type="match status" value="1"/>
</dbReference>
<evidence type="ECO:0000256" key="3">
    <source>
        <dbReference type="ARBA" id="ARBA00023136"/>
    </source>
</evidence>
<protein>
    <submittedName>
        <fullName evidence="8">Extracellular solute-binding protein</fullName>
    </submittedName>
</protein>
<evidence type="ECO:0000313" key="8">
    <source>
        <dbReference type="EMBL" id="UVI28795.1"/>
    </source>
</evidence>
<evidence type="ECO:0000256" key="6">
    <source>
        <dbReference type="SAM" id="MobiDB-lite"/>
    </source>
</evidence>
<keyword evidence="9" id="KW-1185">Reference proteome</keyword>
<dbReference type="PANTHER" id="PTHR43649">
    <property type="entry name" value="ARABINOSE-BINDING PROTEIN-RELATED"/>
    <property type="match status" value="1"/>
</dbReference>
<accession>A0ABY5S7M8</accession>
<dbReference type="SUPFAM" id="SSF53850">
    <property type="entry name" value="Periplasmic binding protein-like II"/>
    <property type="match status" value="1"/>
</dbReference>
<evidence type="ECO:0000256" key="7">
    <source>
        <dbReference type="SAM" id="SignalP"/>
    </source>
</evidence>
<evidence type="ECO:0000256" key="4">
    <source>
        <dbReference type="ARBA" id="ARBA00023139"/>
    </source>
</evidence>
<evidence type="ECO:0000256" key="1">
    <source>
        <dbReference type="ARBA" id="ARBA00022475"/>
    </source>
</evidence>
<dbReference type="Pfam" id="PF01547">
    <property type="entry name" value="SBP_bac_1"/>
    <property type="match status" value="1"/>
</dbReference>
<feature type="signal peptide" evidence="7">
    <location>
        <begin position="1"/>
        <end position="28"/>
    </location>
</feature>
<evidence type="ECO:0000313" key="9">
    <source>
        <dbReference type="Proteomes" id="UP001057877"/>
    </source>
</evidence>
<evidence type="ECO:0000256" key="2">
    <source>
        <dbReference type="ARBA" id="ARBA00022729"/>
    </source>
</evidence>
<feature type="compositionally biased region" description="Polar residues" evidence="6">
    <location>
        <begin position="34"/>
        <end position="44"/>
    </location>
</feature>
<name>A0ABY5S7M8_9BACL</name>
<dbReference type="Proteomes" id="UP001057877">
    <property type="component" value="Chromosome"/>
</dbReference>
<keyword evidence="4" id="KW-0564">Palmitate</keyword>
<gene>
    <name evidence="8" type="ORF">L1F29_25635</name>
</gene>
<keyword evidence="5" id="KW-0449">Lipoprotein</keyword>
<keyword evidence="1" id="KW-1003">Cell membrane</keyword>
<keyword evidence="3" id="KW-0472">Membrane</keyword>
<dbReference type="RefSeq" id="WP_258384883.1">
    <property type="nucleotide sequence ID" value="NZ_CP091430.1"/>
</dbReference>
<dbReference type="PROSITE" id="PS51257">
    <property type="entry name" value="PROKAR_LIPOPROTEIN"/>
    <property type="match status" value="1"/>
</dbReference>
<feature type="compositionally biased region" description="Acidic residues" evidence="6">
    <location>
        <begin position="45"/>
        <end position="54"/>
    </location>
</feature>
<proteinExistence type="predicted"/>
<reference evidence="8" key="1">
    <citation type="submission" date="2022-01" db="EMBL/GenBank/DDBJ databases">
        <title>Paenibacillus spongiae sp. nov., isolated from marine sponge.</title>
        <authorList>
            <person name="Li Z."/>
            <person name="Zhang M."/>
        </authorList>
    </citation>
    <scope>NUCLEOTIDE SEQUENCE</scope>
    <source>
        <strain evidence="8">PHS-Z3</strain>
    </source>
</reference>
<organism evidence="8 9">
    <name type="scientific">Paenibacillus spongiae</name>
    <dbReference type="NCBI Taxonomy" id="2909671"/>
    <lineage>
        <taxon>Bacteria</taxon>
        <taxon>Bacillati</taxon>
        <taxon>Bacillota</taxon>
        <taxon>Bacilli</taxon>
        <taxon>Bacillales</taxon>
        <taxon>Paenibacillaceae</taxon>
        <taxon>Paenibacillus</taxon>
    </lineage>
</organism>
<dbReference type="PANTHER" id="PTHR43649:SF33">
    <property type="entry name" value="POLYGALACTURONAN_RHAMNOGALACTURONAN-BINDING PROTEIN YTCQ"/>
    <property type="match status" value="1"/>
</dbReference>
<dbReference type="InterPro" id="IPR006059">
    <property type="entry name" value="SBP"/>
</dbReference>